<dbReference type="EMBL" id="KN823474">
    <property type="protein sequence ID" value="KIO16843.1"/>
    <property type="molecule type" value="Genomic_DNA"/>
</dbReference>
<evidence type="ECO:0000313" key="3">
    <source>
        <dbReference type="Proteomes" id="UP000054248"/>
    </source>
</evidence>
<reference evidence="2 3" key="1">
    <citation type="submission" date="2014-04" db="EMBL/GenBank/DDBJ databases">
        <authorList>
            <consortium name="DOE Joint Genome Institute"/>
            <person name="Kuo A."/>
            <person name="Girlanda M."/>
            <person name="Perotto S."/>
            <person name="Kohler A."/>
            <person name="Nagy L.G."/>
            <person name="Floudas D."/>
            <person name="Copeland A."/>
            <person name="Barry K.W."/>
            <person name="Cichocki N."/>
            <person name="Veneault-Fourrey C."/>
            <person name="LaButti K."/>
            <person name="Lindquist E.A."/>
            <person name="Lipzen A."/>
            <person name="Lundell T."/>
            <person name="Morin E."/>
            <person name="Murat C."/>
            <person name="Sun H."/>
            <person name="Tunlid A."/>
            <person name="Henrissat B."/>
            <person name="Grigoriev I.V."/>
            <person name="Hibbett D.S."/>
            <person name="Martin F."/>
            <person name="Nordberg H.P."/>
            <person name="Cantor M.N."/>
            <person name="Hua S.X."/>
        </authorList>
    </citation>
    <scope>NUCLEOTIDE SEQUENCE [LARGE SCALE GENOMIC DNA]</scope>
    <source>
        <strain evidence="2 3">MUT 4182</strain>
    </source>
</reference>
<sequence>MSGKMRAGNLNGPRKIVPLNPDVATRTNGLLLPKATLISSSKRHSTNNLDYYHAVIFYDRFGLMDPGPLLQDSSKGGTEETPTSRKAEPEVDAAVQAVSILVNERLSLQASATHVQPSILALESLQDCINELQSRIMAKIVELKRFKNQNEVLLHTLPPEIFLEILSASIDWPNWNVERNHILAQVCK</sequence>
<name>A0A0C3K670_9AGAM</name>
<evidence type="ECO:0000313" key="2">
    <source>
        <dbReference type="EMBL" id="KIO16843.1"/>
    </source>
</evidence>
<dbReference type="AlphaFoldDB" id="A0A0C3K670"/>
<dbReference type="Proteomes" id="UP000054248">
    <property type="component" value="Unassembled WGS sequence"/>
</dbReference>
<protein>
    <submittedName>
        <fullName evidence="2">Uncharacterized protein</fullName>
    </submittedName>
</protein>
<accession>A0A0C3K670</accession>
<dbReference type="HOGENOM" id="CLU_1444311_0_0_1"/>
<proteinExistence type="predicted"/>
<evidence type="ECO:0000256" key="1">
    <source>
        <dbReference type="SAM" id="MobiDB-lite"/>
    </source>
</evidence>
<keyword evidence="3" id="KW-1185">Reference proteome</keyword>
<feature type="non-terminal residue" evidence="2">
    <location>
        <position position="188"/>
    </location>
</feature>
<gene>
    <name evidence="2" type="ORF">M407DRAFT_33502</name>
</gene>
<reference evidence="3" key="2">
    <citation type="submission" date="2015-01" db="EMBL/GenBank/DDBJ databases">
        <title>Evolutionary Origins and Diversification of the Mycorrhizal Mutualists.</title>
        <authorList>
            <consortium name="DOE Joint Genome Institute"/>
            <consortium name="Mycorrhizal Genomics Consortium"/>
            <person name="Kohler A."/>
            <person name="Kuo A."/>
            <person name="Nagy L.G."/>
            <person name="Floudas D."/>
            <person name="Copeland A."/>
            <person name="Barry K.W."/>
            <person name="Cichocki N."/>
            <person name="Veneault-Fourrey C."/>
            <person name="LaButti K."/>
            <person name="Lindquist E.A."/>
            <person name="Lipzen A."/>
            <person name="Lundell T."/>
            <person name="Morin E."/>
            <person name="Murat C."/>
            <person name="Riley R."/>
            <person name="Ohm R."/>
            <person name="Sun H."/>
            <person name="Tunlid A."/>
            <person name="Henrissat B."/>
            <person name="Grigoriev I.V."/>
            <person name="Hibbett D.S."/>
            <person name="Martin F."/>
        </authorList>
    </citation>
    <scope>NUCLEOTIDE SEQUENCE [LARGE SCALE GENOMIC DNA]</scope>
    <source>
        <strain evidence="3">MUT 4182</strain>
    </source>
</reference>
<feature type="region of interest" description="Disordered" evidence="1">
    <location>
        <begin position="69"/>
        <end position="89"/>
    </location>
</feature>
<organism evidence="2 3">
    <name type="scientific">Tulasnella calospora MUT 4182</name>
    <dbReference type="NCBI Taxonomy" id="1051891"/>
    <lineage>
        <taxon>Eukaryota</taxon>
        <taxon>Fungi</taxon>
        <taxon>Dikarya</taxon>
        <taxon>Basidiomycota</taxon>
        <taxon>Agaricomycotina</taxon>
        <taxon>Agaricomycetes</taxon>
        <taxon>Cantharellales</taxon>
        <taxon>Tulasnellaceae</taxon>
        <taxon>Tulasnella</taxon>
    </lineage>
</organism>